<accession>A0A0E9UAF1</accession>
<protein>
    <submittedName>
        <fullName evidence="1">Uncharacterized protein</fullName>
    </submittedName>
</protein>
<reference evidence="1" key="2">
    <citation type="journal article" date="2015" name="Fish Shellfish Immunol.">
        <title>Early steps in the European eel (Anguilla anguilla)-Vibrio vulnificus interaction in the gills: Role of the RtxA13 toxin.</title>
        <authorList>
            <person name="Callol A."/>
            <person name="Pajuelo D."/>
            <person name="Ebbesson L."/>
            <person name="Teles M."/>
            <person name="MacKenzie S."/>
            <person name="Amaro C."/>
        </authorList>
    </citation>
    <scope>NUCLEOTIDE SEQUENCE</scope>
</reference>
<sequence>MFLFCRLICLLEFHFARR</sequence>
<reference evidence="1" key="1">
    <citation type="submission" date="2014-11" db="EMBL/GenBank/DDBJ databases">
        <authorList>
            <person name="Amaro Gonzalez C."/>
        </authorList>
    </citation>
    <scope>NUCLEOTIDE SEQUENCE</scope>
</reference>
<proteinExistence type="predicted"/>
<evidence type="ECO:0000313" key="1">
    <source>
        <dbReference type="EMBL" id="JAH62165.1"/>
    </source>
</evidence>
<dbReference type="EMBL" id="GBXM01046412">
    <property type="protein sequence ID" value="JAH62165.1"/>
    <property type="molecule type" value="Transcribed_RNA"/>
</dbReference>
<name>A0A0E9UAF1_ANGAN</name>
<dbReference type="AlphaFoldDB" id="A0A0E9UAF1"/>
<organism evidence="1">
    <name type="scientific">Anguilla anguilla</name>
    <name type="common">European freshwater eel</name>
    <name type="synonym">Muraena anguilla</name>
    <dbReference type="NCBI Taxonomy" id="7936"/>
    <lineage>
        <taxon>Eukaryota</taxon>
        <taxon>Metazoa</taxon>
        <taxon>Chordata</taxon>
        <taxon>Craniata</taxon>
        <taxon>Vertebrata</taxon>
        <taxon>Euteleostomi</taxon>
        <taxon>Actinopterygii</taxon>
        <taxon>Neopterygii</taxon>
        <taxon>Teleostei</taxon>
        <taxon>Anguilliformes</taxon>
        <taxon>Anguillidae</taxon>
        <taxon>Anguilla</taxon>
    </lineage>
</organism>